<dbReference type="OrthoDB" id="2963740at2"/>
<evidence type="ECO:0000256" key="5">
    <source>
        <dbReference type="ARBA" id="ARBA00022989"/>
    </source>
</evidence>
<dbReference type="PANTHER" id="PTHR43124:SF3">
    <property type="entry name" value="CHLORAMPHENICOL EFFLUX PUMP RV0191"/>
    <property type="match status" value="1"/>
</dbReference>
<evidence type="ECO:0000256" key="1">
    <source>
        <dbReference type="ARBA" id="ARBA00004651"/>
    </source>
</evidence>
<evidence type="ECO:0000256" key="2">
    <source>
        <dbReference type="ARBA" id="ARBA00022448"/>
    </source>
</evidence>
<protein>
    <recommendedName>
        <fullName evidence="8">Major facilitator superfamily (MFS) profile domain-containing protein</fullName>
    </recommendedName>
</protein>
<feature type="transmembrane region" description="Helical" evidence="7">
    <location>
        <begin position="235"/>
        <end position="255"/>
    </location>
</feature>
<dbReference type="SUPFAM" id="SSF103473">
    <property type="entry name" value="MFS general substrate transporter"/>
    <property type="match status" value="1"/>
</dbReference>
<evidence type="ECO:0000256" key="7">
    <source>
        <dbReference type="SAM" id="Phobius"/>
    </source>
</evidence>
<dbReference type="Proteomes" id="UP000187404">
    <property type="component" value="Unassembled WGS sequence"/>
</dbReference>
<evidence type="ECO:0000313" key="9">
    <source>
        <dbReference type="EMBL" id="OLR55932.1"/>
    </source>
</evidence>
<dbReference type="AlphaFoldDB" id="A0A1Q9JI82"/>
<dbReference type="GO" id="GO:0022857">
    <property type="term" value="F:transmembrane transporter activity"/>
    <property type="evidence" value="ECO:0007669"/>
    <property type="project" value="InterPro"/>
</dbReference>
<proteinExistence type="predicted"/>
<comment type="subcellular location">
    <subcellularLocation>
        <location evidence="1">Cell membrane</location>
        <topology evidence="1">Multi-pass membrane protein</topology>
    </subcellularLocation>
</comment>
<keyword evidence="6 7" id="KW-0472">Membrane</keyword>
<dbReference type="PANTHER" id="PTHR43124">
    <property type="entry name" value="PURINE EFFLUX PUMP PBUE"/>
    <property type="match status" value="1"/>
</dbReference>
<evidence type="ECO:0000256" key="3">
    <source>
        <dbReference type="ARBA" id="ARBA00022475"/>
    </source>
</evidence>
<feature type="transmembrane region" description="Helical" evidence="7">
    <location>
        <begin position="75"/>
        <end position="98"/>
    </location>
</feature>
<evidence type="ECO:0000313" key="10">
    <source>
        <dbReference type="Proteomes" id="UP000187404"/>
    </source>
</evidence>
<dbReference type="GO" id="GO:0005886">
    <property type="term" value="C:plasma membrane"/>
    <property type="evidence" value="ECO:0007669"/>
    <property type="project" value="UniProtKB-SubCell"/>
</dbReference>
<feature type="domain" description="Major facilitator superfamily (MFS) profile" evidence="8">
    <location>
        <begin position="1"/>
        <end position="383"/>
    </location>
</feature>
<dbReference type="STRING" id="1261640.BHK98_07580"/>
<sequence length="385" mass="41182">MTGFGNKRIIAAIAAIALINGLQHCVSPVLSEIHHHFSSVDISFVQMLITAPCLIAMIVALITGWLAMRVGQRTLFLTAAAVSGVTGVLPCLADNFWILFFSRMAYGLSLGIAVSLVTALVADYFEGEQRVRVMGMQGASVGAAMMIVTTVCGVIGKGDFRRAYFINLLAFVAFAIIAVCLPKKEKKKRRGMQRIQLNHRVFVMAAFMFVESFFVITFTTNISMHLSGSLKGDTAVAGLLTGIFSVSQVIFGFLLNHIVKVSRKYTLPGAMFGLALGYLVIAVFPGNTVMLVLGAVLCGYSQGVYFPKAMVEVTTVVPLASAPMASSVMTVAICGSQLISPVIINIAAKLVFGETTTTNAYMIACIGTVISGICAVIWKMKDKNC</sequence>
<keyword evidence="4 7" id="KW-0812">Transmembrane</keyword>
<keyword evidence="3" id="KW-1003">Cell membrane</keyword>
<dbReference type="InterPro" id="IPR020846">
    <property type="entry name" value="MFS_dom"/>
</dbReference>
<evidence type="ECO:0000256" key="4">
    <source>
        <dbReference type="ARBA" id="ARBA00022692"/>
    </source>
</evidence>
<dbReference type="PROSITE" id="PS50850">
    <property type="entry name" value="MFS"/>
    <property type="match status" value="1"/>
</dbReference>
<dbReference type="InterPro" id="IPR011701">
    <property type="entry name" value="MFS"/>
</dbReference>
<dbReference type="InterPro" id="IPR050189">
    <property type="entry name" value="MFS_Efflux_Transporters"/>
</dbReference>
<dbReference type="EMBL" id="MJIE01000001">
    <property type="protein sequence ID" value="OLR55932.1"/>
    <property type="molecule type" value="Genomic_DNA"/>
</dbReference>
<comment type="caution">
    <text evidence="9">The sequence shown here is derived from an EMBL/GenBank/DDBJ whole genome shotgun (WGS) entry which is preliminary data.</text>
</comment>
<feature type="transmembrane region" description="Helical" evidence="7">
    <location>
        <begin position="104"/>
        <end position="125"/>
    </location>
</feature>
<organism evidence="9 10">
    <name type="scientific">Hornefia porci</name>
    <dbReference type="NCBI Taxonomy" id="2652292"/>
    <lineage>
        <taxon>Bacteria</taxon>
        <taxon>Bacillati</taxon>
        <taxon>Bacillota</taxon>
        <taxon>Clostridia</taxon>
        <taxon>Peptostreptococcales</taxon>
        <taxon>Anaerovoracaceae</taxon>
        <taxon>Hornefia</taxon>
    </lineage>
</organism>
<dbReference type="RefSeq" id="WP_075713050.1">
    <property type="nucleotide sequence ID" value="NZ_MJIE01000001.1"/>
</dbReference>
<feature type="transmembrane region" description="Helical" evidence="7">
    <location>
        <begin position="201"/>
        <end position="223"/>
    </location>
</feature>
<keyword evidence="5 7" id="KW-1133">Transmembrane helix</keyword>
<evidence type="ECO:0000256" key="6">
    <source>
        <dbReference type="ARBA" id="ARBA00023136"/>
    </source>
</evidence>
<feature type="transmembrane region" description="Helical" evidence="7">
    <location>
        <begin position="360"/>
        <end position="378"/>
    </location>
</feature>
<keyword evidence="2" id="KW-0813">Transport</keyword>
<reference evidence="9 10" key="1">
    <citation type="journal article" date="2016" name="Appl. Environ. Microbiol.">
        <title>Function and Phylogeny of Bacterial Butyryl Coenzyme A:Acetate Transferases and Their Diversity in the Proximal Colon of Swine.</title>
        <authorList>
            <person name="Trachsel J."/>
            <person name="Bayles D.O."/>
            <person name="Looft T."/>
            <person name="Levine U.Y."/>
            <person name="Allen H.K."/>
        </authorList>
    </citation>
    <scope>NUCLEOTIDE SEQUENCE [LARGE SCALE GENOMIC DNA]</scope>
    <source>
        <strain evidence="9 10">68-3-10</strain>
    </source>
</reference>
<gene>
    <name evidence="9" type="ORF">BHK98_07580</name>
</gene>
<feature type="transmembrane region" description="Helical" evidence="7">
    <location>
        <begin position="137"/>
        <end position="156"/>
    </location>
</feature>
<keyword evidence="10" id="KW-1185">Reference proteome</keyword>
<evidence type="ECO:0000259" key="8">
    <source>
        <dbReference type="PROSITE" id="PS50850"/>
    </source>
</evidence>
<dbReference type="Pfam" id="PF07690">
    <property type="entry name" value="MFS_1"/>
    <property type="match status" value="1"/>
</dbReference>
<feature type="transmembrane region" description="Helical" evidence="7">
    <location>
        <begin position="47"/>
        <end position="68"/>
    </location>
</feature>
<name>A0A1Q9JI82_9FIRM</name>
<dbReference type="InterPro" id="IPR036259">
    <property type="entry name" value="MFS_trans_sf"/>
</dbReference>
<dbReference type="Gene3D" id="1.20.1250.20">
    <property type="entry name" value="MFS general substrate transporter like domains"/>
    <property type="match status" value="1"/>
</dbReference>
<feature type="transmembrane region" description="Helical" evidence="7">
    <location>
        <begin position="162"/>
        <end position="181"/>
    </location>
</feature>
<accession>A0A1Q9JI82</accession>